<dbReference type="InterPro" id="IPR026487">
    <property type="entry name" value="CHP04141"/>
</dbReference>
<proteinExistence type="predicted"/>
<comment type="caution">
    <text evidence="1">The sequence shown here is derived from an EMBL/GenBank/DDBJ whole genome shotgun (WGS) entry which is preliminary data.</text>
</comment>
<sequence length="552" mass="62001">MVTQTRVTTLYRMADVGPDELHRLVVDRARHDHEFREVDFGAAQGLLVAGQTDEHDVEWVRAIRALTGVDLAFSTSTSSAALFLRVDDATYALTYGHGWHFLRDDLIDHQFALRVAVRTVNPDEIRDITRWALSAKARVDRNLVPARQGLWEFGLREHAEIIRQLNGRARLHLLGGLTHVRERGDRKLQLSLDCGQSLKVPLAVDRAHLVGDLRALSAIERDQPPHDQLAPLLWVRRVPSRTPQRAELDGAVAELLAEPDPARGEIGVAYPARYYEGPDIHYYTGRVAGTHLRTEELTCDHLAEPLAALPRDEWHRALSAGRIEGRREDDEELGGELPALHWLAAEIADRDARYILIDGDWYRIGDEYLRHVRKVSRTAFERALPWRLPAWKDAPRNAKTGKVHEEDYNRYVARTLPGFLCLDRKLVPGRTHPSGFEACDLLGPDNELVHVKKTSGRTGSSPLSHLFAQGLVSMESLTDPETWHRFRGLVAQQSPERARNLGTRPHSVVYAIHRTDKPLTPETLFTFARSALASACVTSTANGIPVSVAIIP</sequence>
<evidence type="ECO:0000313" key="2">
    <source>
        <dbReference type="Proteomes" id="UP001501116"/>
    </source>
</evidence>
<gene>
    <name evidence="1" type="ORF">GCM10009754_14720</name>
</gene>
<dbReference type="Proteomes" id="UP001501116">
    <property type="component" value="Unassembled WGS sequence"/>
</dbReference>
<evidence type="ECO:0000313" key="1">
    <source>
        <dbReference type="EMBL" id="GAA1947556.1"/>
    </source>
</evidence>
<keyword evidence="2" id="KW-1185">Reference proteome</keyword>
<organism evidence="1 2">
    <name type="scientific">Amycolatopsis minnesotensis</name>
    <dbReference type="NCBI Taxonomy" id="337894"/>
    <lineage>
        <taxon>Bacteria</taxon>
        <taxon>Bacillati</taxon>
        <taxon>Actinomycetota</taxon>
        <taxon>Actinomycetes</taxon>
        <taxon>Pseudonocardiales</taxon>
        <taxon>Pseudonocardiaceae</taxon>
        <taxon>Amycolatopsis</taxon>
    </lineage>
</organism>
<reference evidence="1 2" key="1">
    <citation type="journal article" date="2019" name="Int. J. Syst. Evol. Microbiol.">
        <title>The Global Catalogue of Microorganisms (GCM) 10K type strain sequencing project: providing services to taxonomists for standard genome sequencing and annotation.</title>
        <authorList>
            <consortium name="The Broad Institute Genomics Platform"/>
            <consortium name="The Broad Institute Genome Sequencing Center for Infectious Disease"/>
            <person name="Wu L."/>
            <person name="Ma J."/>
        </authorList>
    </citation>
    <scope>NUCLEOTIDE SEQUENCE [LARGE SCALE GENOMIC DNA]</scope>
    <source>
        <strain evidence="1 2">JCM 14545</strain>
    </source>
</reference>
<dbReference type="EMBL" id="BAAANN010000004">
    <property type="protein sequence ID" value="GAA1947556.1"/>
    <property type="molecule type" value="Genomic_DNA"/>
</dbReference>
<accession>A0ABN2Q9S5</accession>
<dbReference type="Pfam" id="PF19614">
    <property type="entry name" value="DUF6119"/>
    <property type="match status" value="1"/>
</dbReference>
<dbReference type="NCBIfam" id="TIGR04141">
    <property type="entry name" value="TIGR04141 family sporadically distributed protein"/>
    <property type="match status" value="1"/>
</dbReference>
<name>A0ABN2Q9S5_9PSEU</name>
<protein>
    <submittedName>
        <fullName evidence="1">TIGR04141 family sporadically distributed protein</fullName>
    </submittedName>
</protein>